<name>A0ABU9TPQ5_9GAMM</name>
<evidence type="ECO:0000313" key="3">
    <source>
        <dbReference type="Proteomes" id="UP001449225"/>
    </source>
</evidence>
<organism evidence="2 3">
    <name type="scientific">Neptuniibacter pectenicola</name>
    <dbReference type="NCBI Taxonomy" id="1806669"/>
    <lineage>
        <taxon>Bacteria</taxon>
        <taxon>Pseudomonadati</taxon>
        <taxon>Pseudomonadota</taxon>
        <taxon>Gammaproteobacteria</taxon>
        <taxon>Oceanospirillales</taxon>
        <taxon>Oceanospirillaceae</taxon>
        <taxon>Neptuniibacter</taxon>
    </lineage>
</organism>
<feature type="transmembrane region" description="Helical" evidence="1">
    <location>
        <begin position="9"/>
        <end position="32"/>
    </location>
</feature>
<protein>
    <submittedName>
        <fullName evidence="2">Uncharacterized protein</fullName>
    </submittedName>
</protein>
<dbReference type="EMBL" id="JBBMRA010000003">
    <property type="protein sequence ID" value="MEM5535686.1"/>
    <property type="molecule type" value="Genomic_DNA"/>
</dbReference>
<evidence type="ECO:0000256" key="1">
    <source>
        <dbReference type="SAM" id="Phobius"/>
    </source>
</evidence>
<gene>
    <name evidence="2" type="ORF">WNY58_04695</name>
</gene>
<accession>A0ABU9TPQ5</accession>
<proteinExistence type="predicted"/>
<dbReference type="Proteomes" id="UP001449225">
    <property type="component" value="Unassembled WGS sequence"/>
</dbReference>
<dbReference type="RefSeq" id="WP_342853872.1">
    <property type="nucleotide sequence ID" value="NZ_JBBMRA010000003.1"/>
</dbReference>
<keyword evidence="1" id="KW-1133">Transmembrane helix</keyword>
<comment type="caution">
    <text evidence="2">The sequence shown here is derived from an EMBL/GenBank/DDBJ whole genome shotgun (WGS) entry which is preliminary data.</text>
</comment>
<keyword evidence="1" id="KW-0472">Membrane</keyword>
<sequence length="476" mass="54046">MQKTIIKRIALICAVILVPVILFAGAYGFVWWKVSEFADDFSRDISPYAEMSYQGIYIDLFQSEVGLRGMRFTPAGMKGDIGIDETTLKAPSWGFILSLDEQLSQGELPESFNIDIKGIDLNLQSGYMQDWGRMAADMQRQSGPSYDTLACGDRHYFSIADIRKMGYNHIRSDLSIQYNFDRIDKQLNFNMQSKTAKMADVSMSLSVGVTGDTLNMQTLAFAQPQLKRIKTRFYDRGYNLRRNTFCAGLNKEPVKEYRQRYSTLLNKRLSYEGWTIPDPLFDAIDSLNNPGGSFYLRVDIPQGFGMQSMALIQQPTDLLDALNPYIEFNGKAVSWEGTMWSEPDPEGRRLLHELNIGTGVEDDDNSDVAAISDDDAEPQESDKFAHPVYERRSAYAQRRAKNKKDEKAFKVVDVPNLAAHLGEPVILYTYFGRKVEGRLIDVDDKVITVEHRLVDGRGTATYPISRDKVQSARLYY</sequence>
<keyword evidence="1" id="KW-0812">Transmembrane</keyword>
<reference evidence="2 3" key="1">
    <citation type="submission" date="2024-03" db="EMBL/GenBank/DDBJ databases">
        <title>Community enrichment and isolation of bacterial strains for fucoidan degradation.</title>
        <authorList>
            <person name="Sichert A."/>
        </authorList>
    </citation>
    <scope>NUCLEOTIDE SEQUENCE [LARGE SCALE GENOMIC DNA]</scope>
    <source>
        <strain evidence="2 3">AS76</strain>
    </source>
</reference>
<evidence type="ECO:0000313" key="2">
    <source>
        <dbReference type="EMBL" id="MEM5535686.1"/>
    </source>
</evidence>
<keyword evidence="3" id="KW-1185">Reference proteome</keyword>